<evidence type="ECO:0000313" key="2">
    <source>
        <dbReference type="Proteomes" id="UP000314294"/>
    </source>
</evidence>
<gene>
    <name evidence="1" type="ORF">EYF80_043190</name>
</gene>
<sequence length="87" mass="9262">MPKSGFDPVVAAAPRVRTPLSATSITPFSKGTQSLVLLLKCKPNLPVKTMSCNKMLQEKLQKKSSFGSRGLAESLVADSRGAALEML</sequence>
<name>A0A4Z2G121_9TELE</name>
<dbReference type="Proteomes" id="UP000314294">
    <property type="component" value="Unassembled WGS sequence"/>
</dbReference>
<protein>
    <submittedName>
        <fullName evidence="1">Uncharacterized protein</fullName>
    </submittedName>
</protein>
<dbReference type="AlphaFoldDB" id="A0A4Z2G121"/>
<organism evidence="1 2">
    <name type="scientific">Liparis tanakae</name>
    <name type="common">Tanaka's snailfish</name>
    <dbReference type="NCBI Taxonomy" id="230148"/>
    <lineage>
        <taxon>Eukaryota</taxon>
        <taxon>Metazoa</taxon>
        <taxon>Chordata</taxon>
        <taxon>Craniata</taxon>
        <taxon>Vertebrata</taxon>
        <taxon>Euteleostomi</taxon>
        <taxon>Actinopterygii</taxon>
        <taxon>Neopterygii</taxon>
        <taxon>Teleostei</taxon>
        <taxon>Neoteleostei</taxon>
        <taxon>Acanthomorphata</taxon>
        <taxon>Eupercaria</taxon>
        <taxon>Perciformes</taxon>
        <taxon>Cottioidei</taxon>
        <taxon>Cottales</taxon>
        <taxon>Liparidae</taxon>
        <taxon>Liparis</taxon>
    </lineage>
</organism>
<dbReference type="EMBL" id="SRLO01000781">
    <property type="protein sequence ID" value="TNN46603.1"/>
    <property type="molecule type" value="Genomic_DNA"/>
</dbReference>
<evidence type="ECO:0000313" key="1">
    <source>
        <dbReference type="EMBL" id="TNN46603.1"/>
    </source>
</evidence>
<accession>A0A4Z2G121</accession>
<comment type="caution">
    <text evidence="1">The sequence shown here is derived from an EMBL/GenBank/DDBJ whole genome shotgun (WGS) entry which is preliminary data.</text>
</comment>
<proteinExistence type="predicted"/>
<keyword evidence="2" id="KW-1185">Reference proteome</keyword>
<dbReference type="OrthoDB" id="376826at2759"/>
<reference evidence="1 2" key="1">
    <citation type="submission" date="2019-03" db="EMBL/GenBank/DDBJ databases">
        <title>First draft genome of Liparis tanakae, snailfish: a comprehensive survey of snailfish specific genes.</title>
        <authorList>
            <person name="Kim W."/>
            <person name="Song I."/>
            <person name="Jeong J.-H."/>
            <person name="Kim D."/>
            <person name="Kim S."/>
            <person name="Ryu S."/>
            <person name="Song J.Y."/>
            <person name="Lee S.K."/>
        </authorList>
    </citation>
    <scope>NUCLEOTIDE SEQUENCE [LARGE SCALE GENOMIC DNA]</scope>
    <source>
        <tissue evidence="1">Muscle</tissue>
    </source>
</reference>